<protein>
    <recommendedName>
        <fullName evidence="4">SMB domain-containing protein</fullName>
    </recommendedName>
</protein>
<sequence length="700" mass="79703">MKHLLRIRRKQHKPATTGRVMHNIMLKMFLLQLLAISSAHHSHNKTNPLGKFWSVLADKTSFLEPTTNTQTEEHILEGEPITDKAMGRLLSRNSSAGSKDDIFTPNMSPMNMLRHAVSCKQRCGEDISFPCSCNEKCVVYKTCCEDLRETCSELYTNALAKFATLVSASIRCDPMSMVFTVDTCPPVSSEKVNPLKTDASFSQTVSSTIPFSQSTKNDNSKKMFSVLEILVNAPVTDYETGIIFANITIYECNKRENYSNSTQTWANPVGAWQAQLGTPVTMTPAEQEMDFSAFSYVPSDSHPSTAGSLCYNQKVLFCITELSKDLEIPQPTCNVSVSEYYETRLDLVRITEFDQSWAQRDICAICLAQYQSSSDRDNRFFPSGLKVLTSLDENPVFVVFDLHKDWRQLNRPIPWWSWTCRIPDQTSTGADRECRVLQCDERFLLTPDGLCRKAMEAEFAIQQDIMFKGRICKINPNSFAEITKCYLLAISKVTATNKPFRSYQTYMARQNITLITIRMEMYIDAEQYEDSIVDLYRMHETFFPTLSVFVQHYCSLETTLHHEKNSRSILPSQITSDTNSLKKPEREKTTSFKTNDIETKDISVDFFYSYCFQIRNIDTSLHDTIGCDWSSELYTSALVRVDGRTAGAIELECLNQQDETYASNESNKIYARNTPFLANVTIVKYLFCVVIILSLVQVSV</sequence>
<name>A0AAE0YWU1_9GAST</name>
<reference evidence="5" key="1">
    <citation type="journal article" date="2023" name="G3 (Bethesda)">
        <title>A reference genome for the long-term kleptoplast-retaining sea slug Elysia crispata morphotype clarki.</title>
        <authorList>
            <person name="Eastman K.E."/>
            <person name="Pendleton A.L."/>
            <person name="Shaikh M.A."/>
            <person name="Suttiyut T."/>
            <person name="Ogas R."/>
            <person name="Tomko P."/>
            <person name="Gavelis G."/>
            <person name="Widhalm J.R."/>
            <person name="Wisecaver J.H."/>
        </authorList>
    </citation>
    <scope>NUCLEOTIDE SEQUENCE</scope>
    <source>
        <strain evidence="5">ECLA1</strain>
    </source>
</reference>
<dbReference type="SUPFAM" id="SSF90188">
    <property type="entry name" value="Somatomedin B domain"/>
    <property type="match status" value="1"/>
</dbReference>
<organism evidence="5 6">
    <name type="scientific">Elysia crispata</name>
    <name type="common">lettuce slug</name>
    <dbReference type="NCBI Taxonomy" id="231223"/>
    <lineage>
        <taxon>Eukaryota</taxon>
        <taxon>Metazoa</taxon>
        <taxon>Spiralia</taxon>
        <taxon>Lophotrochozoa</taxon>
        <taxon>Mollusca</taxon>
        <taxon>Gastropoda</taxon>
        <taxon>Heterobranchia</taxon>
        <taxon>Euthyneura</taxon>
        <taxon>Panpulmonata</taxon>
        <taxon>Sacoglossa</taxon>
        <taxon>Placobranchoidea</taxon>
        <taxon>Plakobranchidae</taxon>
        <taxon>Elysia</taxon>
    </lineage>
</organism>
<dbReference type="EMBL" id="JAWDGP010005272">
    <property type="protein sequence ID" value="KAK3758380.1"/>
    <property type="molecule type" value="Genomic_DNA"/>
</dbReference>
<keyword evidence="2" id="KW-0472">Membrane</keyword>
<dbReference type="InterPro" id="IPR001212">
    <property type="entry name" value="Somatomedin_B_dom"/>
</dbReference>
<feature type="domain" description="SMB" evidence="4">
    <location>
        <begin position="115"/>
        <end position="155"/>
    </location>
</feature>
<dbReference type="SMART" id="SM00201">
    <property type="entry name" value="SO"/>
    <property type="match status" value="1"/>
</dbReference>
<evidence type="ECO:0000256" key="3">
    <source>
        <dbReference type="SAM" id="SignalP"/>
    </source>
</evidence>
<evidence type="ECO:0000313" key="6">
    <source>
        <dbReference type="Proteomes" id="UP001283361"/>
    </source>
</evidence>
<dbReference type="Pfam" id="PF01033">
    <property type="entry name" value="Somatomedin_B"/>
    <property type="match status" value="1"/>
</dbReference>
<accession>A0AAE0YWU1</accession>
<evidence type="ECO:0000256" key="1">
    <source>
        <dbReference type="ARBA" id="ARBA00023157"/>
    </source>
</evidence>
<gene>
    <name evidence="5" type="ORF">RRG08_012630</name>
</gene>
<keyword evidence="6" id="KW-1185">Reference proteome</keyword>
<evidence type="ECO:0000259" key="4">
    <source>
        <dbReference type="PROSITE" id="PS50958"/>
    </source>
</evidence>
<evidence type="ECO:0000313" key="5">
    <source>
        <dbReference type="EMBL" id="KAK3758380.1"/>
    </source>
</evidence>
<comment type="caution">
    <text evidence="5">The sequence shown here is derived from an EMBL/GenBank/DDBJ whole genome shotgun (WGS) entry which is preliminary data.</text>
</comment>
<feature type="chain" id="PRO_5042118409" description="SMB domain-containing protein" evidence="3">
    <location>
        <begin position="40"/>
        <end position="700"/>
    </location>
</feature>
<proteinExistence type="predicted"/>
<dbReference type="PROSITE" id="PS50958">
    <property type="entry name" value="SMB_2"/>
    <property type="match status" value="1"/>
</dbReference>
<feature type="transmembrane region" description="Helical" evidence="2">
    <location>
        <begin position="676"/>
        <end position="696"/>
    </location>
</feature>
<dbReference type="Proteomes" id="UP001283361">
    <property type="component" value="Unassembled WGS sequence"/>
</dbReference>
<feature type="signal peptide" evidence="3">
    <location>
        <begin position="1"/>
        <end position="39"/>
    </location>
</feature>
<evidence type="ECO:0000256" key="2">
    <source>
        <dbReference type="SAM" id="Phobius"/>
    </source>
</evidence>
<keyword evidence="2" id="KW-0812">Transmembrane</keyword>
<keyword evidence="1" id="KW-1015">Disulfide bond</keyword>
<keyword evidence="2" id="KW-1133">Transmembrane helix</keyword>
<keyword evidence="3" id="KW-0732">Signal</keyword>
<dbReference type="AlphaFoldDB" id="A0AAE0YWU1"/>
<dbReference type="Gene3D" id="4.10.410.20">
    <property type="match status" value="1"/>
</dbReference>
<dbReference type="InterPro" id="IPR036024">
    <property type="entry name" value="Somatomedin_B-like_dom_sf"/>
</dbReference>